<proteinExistence type="predicted"/>
<sequence>MTLDIRTDGIADTDVVTFRLSNEVLAVPAAQLREVLEPADITRVPGADDFVGGLLNVRGAVVPLADLRVPLRMPRHEDQHDPRILVLELPLADQDMVVGIFADSVHDVTRIAREAVEEIPPVGTRWPPRYVAAVGRCEGEFVTIPDLSAIFTEFLSGQNGRIPMPAASGAAQTTQPEAN</sequence>
<dbReference type="PANTHER" id="PTHR22617">
    <property type="entry name" value="CHEMOTAXIS SENSOR HISTIDINE KINASE-RELATED"/>
    <property type="match status" value="1"/>
</dbReference>
<reference evidence="2 3" key="1">
    <citation type="submission" date="2019-12" db="EMBL/GenBank/DDBJ databases">
        <title>Maritimibacter sp. nov. sp. isolated from sea sand.</title>
        <authorList>
            <person name="Kim J."/>
            <person name="Jeong S.E."/>
            <person name="Jung H.S."/>
            <person name="Jeon C.O."/>
        </authorList>
    </citation>
    <scope>NUCLEOTIDE SEQUENCE [LARGE SCALE GENOMIC DNA]</scope>
    <source>
        <strain evidence="2 3">DP07</strain>
    </source>
</reference>
<protein>
    <submittedName>
        <fullName evidence="2">Chemotaxis protein CheW</fullName>
    </submittedName>
</protein>
<dbReference type="SMART" id="SM00260">
    <property type="entry name" value="CheW"/>
    <property type="match status" value="1"/>
</dbReference>
<dbReference type="Gene3D" id="2.30.30.40">
    <property type="entry name" value="SH3 Domains"/>
    <property type="match status" value="1"/>
</dbReference>
<dbReference type="PANTHER" id="PTHR22617:SF23">
    <property type="entry name" value="CHEMOTAXIS PROTEIN CHEW"/>
    <property type="match status" value="1"/>
</dbReference>
<comment type="caution">
    <text evidence="2">The sequence shown here is derived from an EMBL/GenBank/DDBJ whole genome shotgun (WGS) entry which is preliminary data.</text>
</comment>
<dbReference type="GO" id="GO:0006935">
    <property type="term" value="P:chemotaxis"/>
    <property type="evidence" value="ECO:0007669"/>
    <property type="project" value="InterPro"/>
</dbReference>
<dbReference type="RefSeq" id="WP_161353600.1">
    <property type="nucleotide sequence ID" value="NZ_WTUX01000022.1"/>
</dbReference>
<dbReference type="GO" id="GO:0007165">
    <property type="term" value="P:signal transduction"/>
    <property type="evidence" value="ECO:0007669"/>
    <property type="project" value="InterPro"/>
</dbReference>
<dbReference type="Proteomes" id="UP000467322">
    <property type="component" value="Unassembled WGS sequence"/>
</dbReference>
<evidence type="ECO:0000313" key="3">
    <source>
        <dbReference type="Proteomes" id="UP000467322"/>
    </source>
</evidence>
<dbReference type="Pfam" id="PF01584">
    <property type="entry name" value="CheW"/>
    <property type="match status" value="1"/>
</dbReference>
<gene>
    <name evidence="2" type="ORF">GQE99_19350</name>
</gene>
<dbReference type="PROSITE" id="PS50851">
    <property type="entry name" value="CHEW"/>
    <property type="match status" value="1"/>
</dbReference>
<dbReference type="GO" id="GO:0005829">
    <property type="term" value="C:cytosol"/>
    <property type="evidence" value="ECO:0007669"/>
    <property type="project" value="TreeGrafter"/>
</dbReference>
<organism evidence="2 3">
    <name type="scientific">Maritimibacter harenae</name>
    <dbReference type="NCBI Taxonomy" id="2606218"/>
    <lineage>
        <taxon>Bacteria</taxon>
        <taxon>Pseudomonadati</taxon>
        <taxon>Pseudomonadota</taxon>
        <taxon>Alphaproteobacteria</taxon>
        <taxon>Rhodobacterales</taxon>
        <taxon>Roseobacteraceae</taxon>
        <taxon>Maritimibacter</taxon>
    </lineage>
</organism>
<dbReference type="SUPFAM" id="SSF50341">
    <property type="entry name" value="CheW-like"/>
    <property type="match status" value="1"/>
</dbReference>
<dbReference type="EMBL" id="WTUX01000022">
    <property type="protein sequence ID" value="MZR15180.1"/>
    <property type="molecule type" value="Genomic_DNA"/>
</dbReference>
<dbReference type="InterPro" id="IPR002545">
    <property type="entry name" value="CheW-lke_dom"/>
</dbReference>
<evidence type="ECO:0000259" key="1">
    <source>
        <dbReference type="PROSITE" id="PS50851"/>
    </source>
</evidence>
<evidence type="ECO:0000313" key="2">
    <source>
        <dbReference type="EMBL" id="MZR15180.1"/>
    </source>
</evidence>
<dbReference type="AlphaFoldDB" id="A0A845M4A7"/>
<keyword evidence="3" id="KW-1185">Reference proteome</keyword>
<dbReference type="InterPro" id="IPR039315">
    <property type="entry name" value="CheW"/>
</dbReference>
<accession>A0A845M4A7</accession>
<feature type="domain" description="CheW-like" evidence="1">
    <location>
        <begin position="12"/>
        <end position="156"/>
    </location>
</feature>
<name>A0A845M4A7_9RHOB</name>
<dbReference type="InterPro" id="IPR036061">
    <property type="entry name" value="CheW-like_dom_sf"/>
</dbReference>
<dbReference type="Gene3D" id="2.40.50.180">
    <property type="entry name" value="CheA-289, Domain 4"/>
    <property type="match status" value="1"/>
</dbReference>